<organism evidence="9 10">
    <name type="scientific">Nocardia halotolerans</name>
    <dbReference type="NCBI Taxonomy" id="1755878"/>
    <lineage>
        <taxon>Bacteria</taxon>
        <taxon>Bacillati</taxon>
        <taxon>Actinomycetota</taxon>
        <taxon>Actinomycetes</taxon>
        <taxon>Mycobacteriales</taxon>
        <taxon>Nocardiaceae</taxon>
        <taxon>Nocardia</taxon>
    </lineage>
</organism>
<dbReference type="InterPro" id="IPR005110">
    <property type="entry name" value="MoeA_linker/N"/>
</dbReference>
<dbReference type="PANTHER" id="PTHR10192:SF5">
    <property type="entry name" value="GEPHYRIN"/>
    <property type="match status" value="1"/>
</dbReference>
<evidence type="ECO:0000256" key="2">
    <source>
        <dbReference type="ARBA" id="ARBA00010763"/>
    </source>
</evidence>
<dbReference type="Pfam" id="PF12804">
    <property type="entry name" value="NTP_transf_3"/>
    <property type="match status" value="1"/>
</dbReference>
<evidence type="ECO:0000259" key="8">
    <source>
        <dbReference type="SMART" id="SM00852"/>
    </source>
</evidence>
<dbReference type="InterPro" id="IPR036425">
    <property type="entry name" value="MoaB/Mog-like_dom_sf"/>
</dbReference>
<keyword evidence="5 7" id="KW-0501">Molybdenum cofactor biosynthesis</keyword>
<dbReference type="Gene3D" id="3.40.980.10">
    <property type="entry name" value="MoaB/Mog-like domain"/>
    <property type="match status" value="1"/>
</dbReference>
<evidence type="ECO:0000313" key="9">
    <source>
        <dbReference type="EMBL" id="MFC4375190.1"/>
    </source>
</evidence>
<dbReference type="Gene3D" id="2.170.190.11">
    <property type="entry name" value="Molybdopterin biosynthesis moea protein, domain 3"/>
    <property type="match status" value="1"/>
</dbReference>
<dbReference type="Pfam" id="PF00994">
    <property type="entry name" value="MoCF_biosynth"/>
    <property type="match status" value="1"/>
</dbReference>
<dbReference type="Proteomes" id="UP001595844">
    <property type="component" value="Unassembled WGS sequence"/>
</dbReference>
<dbReference type="EMBL" id="JBHSDL010000014">
    <property type="protein sequence ID" value="MFC4375190.1"/>
    <property type="molecule type" value="Genomic_DNA"/>
</dbReference>
<keyword evidence="7 9" id="KW-0808">Transferase</keyword>
<dbReference type="Gene3D" id="3.90.550.10">
    <property type="entry name" value="Spore Coat Polysaccharide Biosynthesis Protein SpsA, Chain A"/>
    <property type="match status" value="1"/>
</dbReference>
<dbReference type="SUPFAM" id="SSF53218">
    <property type="entry name" value="Molybdenum cofactor biosynthesis proteins"/>
    <property type="match status" value="1"/>
</dbReference>
<evidence type="ECO:0000313" key="10">
    <source>
        <dbReference type="Proteomes" id="UP001595844"/>
    </source>
</evidence>
<dbReference type="InterPro" id="IPR001453">
    <property type="entry name" value="MoaB/Mog_dom"/>
</dbReference>
<keyword evidence="7" id="KW-0479">Metal-binding</keyword>
<dbReference type="SMART" id="SM00852">
    <property type="entry name" value="MoCF_biosynth"/>
    <property type="match status" value="1"/>
</dbReference>
<evidence type="ECO:0000256" key="5">
    <source>
        <dbReference type="ARBA" id="ARBA00023150"/>
    </source>
</evidence>
<reference evidence="10" key="1">
    <citation type="journal article" date="2019" name="Int. J. Syst. Evol. Microbiol.">
        <title>The Global Catalogue of Microorganisms (GCM) 10K type strain sequencing project: providing services to taxonomists for standard genome sequencing and annotation.</title>
        <authorList>
            <consortium name="The Broad Institute Genomics Platform"/>
            <consortium name="The Broad Institute Genome Sequencing Center for Infectious Disease"/>
            <person name="Wu L."/>
            <person name="Ma J."/>
        </authorList>
    </citation>
    <scope>NUCLEOTIDE SEQUENCE [LARGE SCALE GENOMIC DNA]</scope>
    <source>
        <strain evidence="10">IBRC-M 10490</strain>
    </source>
</reference>
<comment type="function">
    <text evidence="1 7">Catalyzes the insertion of molybdate into adenylated molybdopterin with the concomitant release of AMP.</text>
</comment>
<comment type="catalytic activity">
    <reaction evidence="6">
        <text>adenylyl-molybdopterin + molybdate = Mo-molybdopterin + AMP + H(+)</text>
        <dbReference type="Rhea" id="RHEA:35047"/>
        <dbReference type="ChEBI" id="CHEBI:15378"/>
        <dbReference type="ChEBI" id="CHEBI:36264"/>
        <dbReference type="ChEBI" id="CHEBI:62727"/>
        <dbReference type="ChEBI" id="CHEBI:71302"/>
        <dbReference type="ChEBI" id="CHEBI:456215"/>
        <dbReference type="EC" id="2.10.1.1"/>
    </reaction>
</comment>
<dbReference type="InterPro" id="IPR029044">
    <property type="entry name" value="Nucleotide-diphossugar_trans"/>
</dbReference>
<dbReference type="PANTHER" id="PTHR10192">
    <property type="entry name" value="MOLYBDOPTERIN BIOSYNTHESIS PROTEIN"/>
    <property type="match status" value="1"/>
</dbReference>
<dbReference type="InterPro" id="IPR025877">
    <property type="entry name" value="MobA-like_NTP_Trfase"/>
</dbReference>
<evidence type="ECO:0000256" key="1">
    <source>
        <dbReference type="ARBA" id="ARBA00002901"/>
    </source>
</evidence>
<dbReference type="SUPFAM" id="SSF53448">
    <property type="entry name" value="Nucleotide-diphospho-sugar transferases"/>
    <property type="match status" value="1"/>
</dbReference>
<keyword evidence="10" id="KW-1185">Reference proteome</keyword>
<dbReference type="InterPro" id="IPR013482">
    <property type="entry name" value="Molybde_CF_guanTrfase"/>
</dbReference>
<evidence type="ECO:0000256" key="7">
    <source>
        <dbReference type="RuleBase" id="RU365090"/>
    </source>
</evidence>
<comment type="pathway">
    <text evidence="7">Cofactor biosynthesis; molybdopterin biosynthesis.</text>
</comment>
<keyword evidence="4" id="KW-0547">Nucleotide-binding</keyword>
<dbReference type="Pfam" id="PF03453">
    <property type="entry name" value="MoeA_N"/>
    <property type="match status" value="1"/>
</dbReference>
<evidence type="ECO:0000256" key="3">
    <source>
        <dbReference type="ARBA" id="ARBA00022505"/>
    </source>
</evidence>
<name>A0ABV8VK82_9NOCA</name>
<evidence type="ECO:0000256" key="4">
    <source>
        <dbReference type="ARBA" id="ARBA00023134"/>
    </source>
</evidence>
<dbReference type="InterPro" id="IPR036135">
    <property type="entry name" value="MoeA_linker/N_sf"/>
</dbReference>
<dbReference type="RefSeq" id="WP_378561474.1">
    <property type="nucleotide sequence ID" value="NZ_JBHSDL010000014.1"/>
</dbReference>
<dbReference type="EC" id="2.10.1.1" evidence="7"/>
<dbReference type="GO" id="GO:0016740">
    <property type="term" value="F:transferase activity"/>
    <property type="evidence" value="ECO:0007669"/>
    <property type="project" value="UniProtKB-KW"/>
</dbReference>
<comment type="cofactor">
    <cofactor evidence="7">
        <name>Mg(2+)</name>
        <dbReference type="ChEBI" id="CHEBI:18420"/>
    </cofactor>
</comment>
<comment type="similarity">
    <text evidence="2 7">Belongs to the MoeA family.</text>
</comment>
<protein>
    <recommendedName>
        <fullName evidence="7">Molybdopterin molybdenumtransferase</fullName>
        <ecNumber evidence="7">2.10.1.1</ecNumber>
    </recommendedName>
</protein>
<dbReference type="SUPFAM" id="SSF63882">
    <property type="entry name" value="MoeA N-terminal region -like"/>
    <property type="match status" value="1"/>
</dbReference>
<evidence type="ECO:0000256" key="6">
    <source>
        <dbReference type="ARBA" id="ARBA00047317"/>
    </source>
</evidence>
<comment type="caution">
    <text evidence="9">The sequence shown here is derived from an EMBL/GenBank/DDBJ whole genome shotgun (WGS) entry which is preliminary data.</text>
</comment>
<dbReference type="CDD" id="cd02503">
    <property type="entry name" value="MobA"/>
    <property type="match status" value="1"/>
</dbReference>
<proteinExistence type="inferred from homology"/>
<gene>
    <name evidence="9" type="ORF">ACFO5K_13910</name>
</gene>
<accession>A0ABV8VK82</accession>
<dbReference type="InterPro" id="IPR038987">
    <property type="entry name" value="MoeA-like"/>
</dbReference>
<keyword evidence="7" id="KW-0460">Magnesium</keyword>
<feature type="domain" description="MoaB/Mog" evidence="8">
    <location>
        <begin position="366"/>
        <end position="503"/>
    </location>
</feature>
<keyword evidence="4" id="KW-0342">GTP-binding</keyword>
<dbReference type="Gene3D" id="3.90.105.10">
    <property type="entry name" value="Molybdopterin biosynthesis moea protein, domain 2"/>
    <property type="match status" value="1"/>
</dbReference>
<sequence length="581" mass="59442">MTAADAIVLAGGRASRMGGVDKPAIVVGGRSMLDAALAAVRECGEVVVVGPHRPELDSRFAQVREVPPGSGPVAAIGSGLSALRPDSAQWVVVLAADMPFLTVATVRELLRHAKESTTDAVFAIDASGRPQYLVGVWRRSALVAALAALGALVNQPMKAIVPIDTTLVELPGTGDCDTEEEVRKARETLAADRAAARLDLTEARDQLATGLTQLVAYEAELGEVRGAALAAPITAAGALPRFDVSAMDGYAVCGDGPWQLRRDIGFAGGARPVGLLPGEAVRIATGAHVPDGTTSVLRDEFATVTGDELSRLPGTPVRGDVRNSGEDRKIGDLVAPAGTRVTAALRSAAASVEVTAGLVRGPVRARIVMTGDEIRSTGPLQTGQTRDSIGPVLPELLAGCGVRVVDRVHLRDTAHGFDDMLTATDGFDLLVVVGATGGGAADQLRTAIARTGADVVVPRLSLRPGGSTVVAELPTGPTVLGLPGNPFAAVAVLLALTPAIVAGRTGTALPRKIVGPLHNGAQIAGPVQRITPARYAPLGGWTGDATVRTAHLAGLIDRDGLVIVPPGAVDGTVVEFLPLPS</sequence>
<keyword evidence="3 7" id="KW-0500">Molybdenum</keyword>